<keyword evidence="5" id="KW-0051">Antiviral defense</keyword>
<dbReference type="NCBIfam" id="TIGR01899">
    <property type="entry name" value="cas_TM1807_csm5"/>
    <property type="match status" value="1"/>
</dbReference>
<comment type="similarity">
    <text evidence="2">Belongs to the CRISPR-associated Csm5 family.</text>
</comment>
<evidence type="ECO:0000259" key="7">
    <source>
        <dbReference type="Pfam" id="PF03787"/>
    </source>
</evidence>
<dbReference type="GO" id="GO:0003723">
    <property type="term" value="F:RNA binding"/>
    <property type="evidence" value="ECO:0007669"/>
    <property type="project" value="UniProtKB-KW"/>
</dbReference>
<evidence type="ECO:0000256" key="6">
    <source>
        <dbReference type="ARBA" id="ARBA00031720"/>
    </source>
</evidence>
<evidence type="ECO:0000256" key="4">
    <source>
        <dbReference type="ARBA" id="ARBA00022884"/>
    </source>
</evidence>
<accession>A0A953I1X1</accession>
<protein>
    <recommendedName>
        <fullName evidence="3">CRISPR system Cms protein Csm5</fullName>
    </recommendedName>
    <alternativeName>
        <fullName evidence="6">CRISPR type III A-associated protein Csm5</fullName>
    </alternativeName>
</protein>
<name>A0A953I1X1_9BACT</name>
<gene>
    <name evidence="8" type="primary">csm5</name>
    <name evidence="8" type="ORF">KUV50_16605</name>
</gene>
<dbReference type="InterPro" id="IPR005537">
    <property type="entry name" value="RAMP_III_fam"/>
</dbReference>
<evidence type="ECO:0000256" key="2">
    <source>
        <dbReference type="ARBA" id="ARBA00006680"/>
    </source>
</evidence>
<dbReference type="GO" id="GO:0051607">
    <property type="term" value="P:defense response to virus"/>
    <property type="evidence" value="ECO:0007669"/>
    <property type="project" value="UniProtKB-KW"/>
</dbReference>
<sequence>MFNIKILTPVHVGVSNEKNLAKGLDFVTKKGRLYLLDTAKLLKRIPAYQLANEAEKNNGFLKILEENKIVFEDVSSSVIQSKSLHGWEIKSQIKTGLGYPYLPGSSIKGALRSMLLHHYQKEKNEAKNADLDFIFGSIENSILKFLRVQDLHFSKHGFYNTAIMSLKENEREGWKKKWNINVNNFSEHGMNIIYETLLPGDQTKAHIEFKDMLHQQYERNKTPNNFSEILSPDFSSNLIKHIRTYTNTHLDREINFVNKYFEASKDKVLEVFEWLKHQNNLDHAAVLRVGAGVGFHSITGDWQYRDHTDTGLWKKPAMHGKKKYKTRKFAFTYVEGDYKLWPMGFILLSKSDVEIEFPEGLIQEKKILKSVSKSGIDSTLAKSSSQYKEQQPRFQSELTTKIKYRKFKPGDKVTAIGTGRKKGLRNTVVKLYIEGYENKEYDFRYPAGINKETFVEVDVKSVTKKGEINQVAFSKFL</sequence>
<proteinExistence type="inferred from homology"/>
<dbReference type="PANTHER" id="PTHR38007">
    <property type="entry name" value="CRISPR SYSTEM CMS PROTEIN CSM5"/>
    <property type="match status" value="1"/>
</dbReference>
<dbReference type="PANTHER" id="PTHR38007:SF1">
    <property type="entry name" value="CRISPR SYSTEM CMS PROTEIN CSM5"/>
    <property type="match status" value="1"/>
</dbReference>
<dbReference type="InterPro" id="IPR010173">
    <property type="entry name" value="CRISPR-assoc_Csm5"/>
</dbReference>
<evidence type="ECO:0000256" key="3">
    <source>
        <dbReference type="ARBA" id="ARBA00016113"/>
    </source>
</evidence>
<keyword evidence="9" id="KW-1185">Reference proteome</keyword>
<dbReference type="RefSeq" id="WP_222581312.1">
    <property type="nucleotide sequence ID" value="NZ_JAHVHU010000017.1"/>
</dbReference>
<dbReference type="Proteomes" id="UP000753961">
    <property type="component" value="Unassembled WGS sequence"/>
</dbReference>
<evidence type="ECO:0000256" key="1">
    <source>
        <dbReference type="ARBA" id="ARBA00003088"/>
    </source>
</evidence>
<reference evidence="8" key="1">
    <citation type="submission" date="2021-06" db="EMBL/GenBank/DDBJ databases">
        <title>44 bacteria genomes isolated from Dapeng, Shenzhen.</title>
        <authorList>
            <person name="Zheng W."/>
            <person name="Yu S."/>
            <person name="Huang Y."/>
        </authorList>
    </citation>
    <scope>NUCLEOTIDE SEQUENCE</scope>
    <source>
        <strain evidence="8">DP5N28-2</strain>
    </source>
</reference>
<evidence type="ECO:0000256" key="5">
    <source>
        <dbReference type="ARBA" id="ARBA00023118"/>
    </source>
</evidence>
<dbReference type="EMBL" id="JAHVHU010000017">
    <property type="protein sequence ID" value="MBY5959777.1"/>
    <property type="molecule type" value="Genomic_DNA"/>
</dbReference>
<dbReference type="AlphaFoldDB" id="A0A953I1X1"/>
<comment type="function">
    <text evidence="1">This subunit might be involved in maturation of a crRNA intermediate to its mature form.</text>
</comment>
<dbReference type="Pfam" id="PF03787">
    <property type="entry name" value="RAMPs"/>
    <property type="match status" value="1"/>
</dbReference>
<evidence type="ECO:0000313" key="9">
    <source>
        <dbReference type="Proteomes" id="UP000753961"/>
    </source>
</evidence>
<evidence type="ECO:0000313" key="8">
    <source>
        <dbReference type="EMBL" id="MBY5959777.1"/>
    </source>
</evidence>
<feature type="domain" description="CRISPR type III-associated protein" evidence="7">
    <location>
        <begin position="4"/>
        <end position="220"/>
    </location>
</feature>
<keyword evidence="4" id="KW-0694">RNA-binding</keyword>
<organism evidence="8 9">
    <name type="scientific">Membranihabitans marinus</name>
    <dbReference type="NCBI Taxonomy" id="1227546"/>
    <lineage>
        <taxon>Bacteria</taxon>
        <taxon>Pseudomonadati</taxon>
        <taxon>Bacteroidota</taxon>
        <taxon>Saprospiria</taxon>
        <taxon>Saprospirales</taxon>
        <taxon>Saprospiraceae</taxon>
        <taxon>Membranihabitans</taxon>
    </lineage>
</organism>
<comment type="caution">
    <text evidence="8">The sequence shown here is derived from an EMBL/GenBank/DDBJ whole genome shotgun (WGS) entry which is preliminary data.</text>
</comment>